<sequence length="215" mass="24805">MKEEIIKYIKRNRVSTTEIADCLGKKGSLYGIHPINRGHFRVGNVFWTYASGESNWNVHDQIRKVQENDIILVDVFQCGNRAILGELVAKYALLYLQAGAIVVNGNVRDVPNIIKENYSVWCKGYNPEGCFNKKDFQDIAAAMYEEYNAKYNGSIAVCDDCGVVIIPKEEHTKEFYEKIVHIEEQEDIWFDCIDRLKWDTFDTVCKKKYMENPGV</sequence>
<dbReference type="GO" id="GO:0046872">
    <property type="term" value="F:metal ion binding"/>
    <property type="evidence" value="ECO:0007669"/>
    <property type="project" value="UniProtKB-KW"/>
</dbReference>
<dbReference type="Pfam" id="PF03737">
    <property type="entry name" value="RraA-like"/>
    <property type="match status" value="1"/>
</dbReference>
<evidence type="ECO:0000313" key="2">
    <source>
        <dbReference type="EMBL" id="SFR58547.1"/>
    </source>
</evidence>
<dbReference type="Proteomes" id="UP000199659">
    <property type="component" value="Unassembled WGS sequence"/>
</dbReference>
<keyword evidence="1" id="KW-0479">Metal-binding</keyword>
<keyword evidence="1" id="KW-0460">Magnesium</keyword>
<dbReference type="STRING" id="37658.SAMN05661086_00340"/>
<dbReference type="Gene3D" id="3.50.30.40">
    <property type="entry name" value="Ribonuclease E inhibitor RraA/RraA-like"/>
    <property type="match status" value="1"/>
</dbReference>
<dbReference type="EMBL" id="FOYZ01000001">
    <property type="protein sequence ID" value="SFR58547.1"/>
    <property type="molecule type" value="Genomic_DNA"/>
</dbReference>
<dbReference type="AlphaFoldDB" id="A0A1I6HVU4"/>
<evidence type="ECO:0000256" key="1">
    <source>
        <dbReference type="PIRSR" id="PIRSR605493-1"/>
    </source>
</evidence>
<feature type="binding site" evidence="1">
    <location>
        <position position="108"/>
    </location>
    <ligand>
        <name>substrate</name>
    </ligand>
</feature>
<dbReference type="RefSeq" id="WP_092558959.1">
    <property type="nucleotide sequence ID" value="NZ_FOYZ01000001.1"/>
</dbReference>
<evidence type="ECO:0000313" key="3">
    <source>
        <dbReference type="Proteomes" id="UP000199659"/>
    </source>
</evidence>
<organism evidence="2 3">
    <name type="scientific">Anaeromicropila populeti</name>
    <dbReference type="NCBI Taxonomy" id="37658"/>
    <lineage>
        <taxon>Bacteria</taxon>
        <taxon>Bacillati</taxon>
        <taxon>Bacillota</taxon>
        <taxon>Clostridia</taxon>
        <taxon>Lachnospirales</taxon>
        <taxon>Lachnospiraceae</taxon>
        <taxon>Anaeromicropila</taxon>
    </lineage>
</organism>
<comment type="cofactor">
    <cofactor evidence="1">
        <name>Mg(2+)</name>
        <dbReference type="ChEBI" id="CHEBI:18420"/>
    </cofactor>
</comment>
<feature type="binding site" evidence="1">
    <location>
        <position position="109"/>
    </location>
    <ligand>
        <name>Mg(2+)</name>
        <dbReference type="ChEBI" id="CHEBI:18420"/>
    </ligand>
</feature>
<protein>
    <submittedName>
        <fullName evidence="2">Regulator of RNase E activity RraA</fullName>
    </submittedName>
</protein>
<feature type="binding site" evidence="1">
    <location>
        <begin position="85"/>
        <end position="88"/>
    </location>
    <ligand>
        <name>substrate</name>
    </ligand>
</feature>
<dbReference type="InterPro" id="IPR036704">
    <property type="entry name" value="RraA/RraA-like_sf"/>
</dbReference>
<reference evidence="2 3" key="1">
    <citation type="submission" date="2016-10" db="EMBL/GenBank/DDBJ databases">
        <authorList>
            <person name="de Groot N.N."/>
        </authorList>
    </citation>
    <scope>NUCLEOTIDE SEQUENCE [LARGE SCALE GENOMIC DNA]</scope>
    <source>
        <strain evidence="2 3">743A</strain>
    </source>
</reference>
<dbReference type="OrthoDB" id="9784786at2"/>
<dbReference type="InterPro" id="IPR005493">
    <property type="entry name" value="RraA/RraA-like"/>
</dbReference>
<accession>A0A1I6HVU4</accession>
<dbReference type="SUPFAM" id="SSF89562">
    <property type="entry name" value="RraA-like"/>
    <property type="match status" value="1"/>
</dbReference>
<gene>
    <name evidence="2" type="ORF">SAMN05661086_00340</name>
</gene>
<proteinExistence type="predicted"/>
<name>A0A1I6HVU4_9FIRM</name>
<keyword evidence="3" id="KW-1185">Reference proteome</keyword>